<dbReference type="InterPro" id="IPR013840">
    <property type="entry name" value="DNAligase_N"/>
</dbReference>
<dbReference type="Pfam" id="PF12826">
    <property type="entry name" value="HHH_2"/>
    <property type="match status" value="1"/>
</dbReference>
<dbReference type="FunFam" id="3.40.50.10190:FF:000054">
    <property type="entry name" value="DNA ligase"/>
    <property type="match status" value="1"/>
</dbReference>
<dbReference type="PROSITE" id="PS01056">
    <property type="entry name" value="DNA_LIGASE_N2"/>
    <property type="match status" value="1"/>
</dbReference>
<feature type="binding site" evidence="15">
    <location>
        <position position="289"/>
    </location>
    <ligand>
        <name>NAD(+)</name>
        <dbReference type="ChEBI" id="CHEBI:57540"/>
    </ligand>
</feature>
<dbReference type="InterPro" id="IPR001679">
    <property type="entry name" value="DNA_ligase"/>
</dbReference>
<evidence type="ECO:0000256" key="16">
    <source>
        <dbReference type="RuleBase" id="RU000618"/>
    </source>
</evidence>
<dbReference type="InterPro" id="IPR033136">
    <property type="entry name" value="DNA_ligase_CS"/>
</dbReference>
<keyword evidence="7 15" id="KW-0227">DNA damage</keyword>
<reference evidence="18" key="1">
    <citation type="journal article" date="2023" name="Int. J. Syst. Evol. Microbiol.">
        <title>Collibacillus ludicampi gen. nov., sp. nov., a new soil bacterium of the family Alicyclobacillaceae.</title>
        <authorList>
            <person name="Jojima T."/>
            <person name="Ioku Y."/>
            <person name="Fukuta Y."/>
            <person name="Shirasaka N."/>
            <person name="Matsumura Y."/>
            <person name="Mori M."/>
        </authorList>
    </citation>
    <scope>NUCLEOTIDE SEQUENCE</scope>
    <source>
        <strain evidence="18">TP075</strain>
    </source>
</reference>
<dbReference type="SUPFAM" id="SSF47781">
    <property type="entry name" value="RuvA domain 2-like"/>
    <property type="match status" value="1"/>
</dbReference>
<dbReference type="GO" id="GO:0046872">
    <property type="term" value="F:metal ion binding"/>
    <property type="evidence" value="ECO:0007669"/>
    <property type="project" value="UniProtKB-KW"/>
</dbReference>
<dbReference type="GO" id="GO:0003911">
    <property type="term" value="F:DNA ligase (NAD+) activity"/>
    <property type="evidence" value="ECO:0007669"/>
    <property type="project" value="UniProtKB-UniRule"/>
</dbReference>
<dbReference type="SUPFAM" id="SSF50249">
    <property type="entry name" value="Nucleic acid-binding proteins"/>
    <property type="match status" value="1"/>
</dbReference>
<dbReference type="GO" id="GO:0006260">
    <property type="term" value="P:DNA replication"/>
    <property type="evidence" value="ECO:0007669"/>
    <property type="project" value="UniProtKB-KW"/>
</dbReference>
<dbReference type="InterPro" id="IPR010994">
    <property type="entry name" value="RuvA_2-like"/>
</dbReference>
<evidence type="ECO:0000256" key="10">
    <source>
        <dbReference type="ARBA" id="ARBA00023027"/>
    </source>
</evidence>
<dbReference type="Pfam" id="PF01653">
    <property type="entry name" value="DNA_ligase_aden"/>
    <property type="match status" value="1"/>
</dbReference>
<dbReference type="GO" id="GO:0005829">
    <property type="term" value="C:cytosol"/>
    <property type="evidence" value="ECO:0007669"/>
    <property type="project" value="TreeGrafter"/>
</dbReference>
<accession>A0AAV4LCR5</accession>
<feature type="binding site" evidence="15">
    <location>
        <position position="425"/>
    </location>
    <ligand>
        <name>Zn(2+)</name>
        <dbReference type="ChEBI" id="CHEBI:29105"/>
    </ligand>
</feature>
<dbReference type="Pfam" id="PF14520">
    <property type="entry name" value="HHH_5"/>
    <property type="match status" value="1"/>
</dbReference>
<evidence type="ECO:0000256" key="3">
    <source>
        <dbReference type="ARBA" id="ARBA00013308"/>
    </source>
</evidence>
<evidence type="ECO:0000256" key="13">
    <source>
        <dbReference type="ARBA" id="ARBA00034005"/>
    </source>
</evidence>
<keyword evidence="8 15" id="KW-0862">Zinc</keyword>
<dbReference type="FunFam" id="1.10.287.610:FF:000002">
    <property type="entry name" value="DNA ligase"/>
    <property type="match status" value="1"/>
</dbReference>
<dbReference type="EC" id="6.5.1.2" evidence="2 15"/>
<dbReference type="PIRSF" id="PIRSF001604">
    <property type="entry name" value="LigA"/>
    <property type="match status" value="1"/>
</dbReference>
<keyword evidence="19" id="KW-1185">Reference proteome</keyword>
<evidence type="ECO:0000256" key="14">
    <source>
        <dbReference type="ARBA" id="ARBA00060881"/>
    </source>
</evidence>
<evidence type="ECO:0000256" key="5">
    <source>
        <dbReference type="ARBA" id="ARBA00022705"/>
    </source>
</evidence>
<keyword evidence="11 15" id="KW-0234">DNA repair</keyword>
<dbReference type="HAMAP" id="MF_01588">
    <property type="entry name" value="DNA_ligase_A"/>
    <property type="match status" value="1"/>
</dbReference>
<evidence type="ECO:0000256" key="7">
    <source>
        <dbReference type="ARBA" id="ARBA00022763"/>
    </source>
</evidence>
<dbReference type="SUPFAM" id="SSF56091">
    <property type="entry name" value="DNA ligase/mRNA capping enzyme, catalytic domain"/>
    <property type="match status" value="1"/>
</dbReference>
<evidence type="ECO:0000256" key="9">
    <source>
        <dbReference type="ARBA" id="ARBA00022842"/>
    </source>
</evidence>
<feature type="domain" description="BRCT" evidence="17">
    <location>
        <begin position="591"/>
        <end position="671"/>
    </location>
</feature>
<dbReference type="SUPFAM" id="SSF52113">
    <property type="entry name" value="BRCT domain"/>
    <property type="match status" value="1"/>
</dbReference>
<dbReference type="EMBL" id="BOQE01000001">
    <property type="protein sequence ID" value="GIM45448.1"/>
    <property type="molecule type" value="Genomic_DNA"/>
</dbReference>
<dbReference type="FunFam" id="3.30.470.30:FF:000001">
    <property type="entry name" value="DNA ligase"/>
    <property type="match status" value="1"/>
</dbReference>
<dbReference type="InterPro" id="IPR004150">
    <property type="entry name" value="NAD_DNA_ligase_OB"/>
</dbReference>
<feature type="binding site" evidence="15">
    <location>
        <position position="116"/>
    </location>
    <ligand>
        <name>NAD(+)</name>
        <dbReference type="ChEBI" id="CHEBI:57540"/>
    </ligand>
</feature>
<comment type="function">
    <text evidence="1 15">DNA ligase that catalyzes the formation of phosphodiester linkages between 5'-phosphoryl and 3'-hydroxyl groups in double-stranded DNA using NAD as a coenzyme and as the energy source for the reaction. It is essential for DNA replication and repair of damaged DNA.</text>
</comment>
<keyword evidence="10 15" id="KW-0520">NAD</keyword>
<dbReference type="Gene3D" id="1.10.150.20">
    <property type="entry name" value="5' to 3' exonuclease, C-terminal subdomain"/>
    <property type="match status" value="2"/>
</dbReference>
<keyword evidence="12 15" id="KW-0464">Manganese</keyword>
<name>A0AAV4LCR5_9BACL</name>
<dbReference type="Pfam" id="PF03120">
    <property type="entry name" value="OB_DNA_ligase"/>
    <property type="match status" value="1"/>
</dbReference>
<evidence type="ECO:0000256" key="4">
    <source>
        <dbReference type="ARBA" id="ARBA00022598"/>
    </source>
</evidence>
<feature type="binding site" evidence="15">
    <location>
        <position position="407"/>
    </location>
    <ligand>
        <name>Zn(2+)</name>
        <dbReference type="ChEBI" id="CHEBI:29105"/>
    </ligand>
</feature>
<dbReference type="NCBIfam" id="NF005932">
    <property type="entry name" value="PRK07956.1"/>
    <property type="match status" value="1"/>
</dbReference>
<feature type="binding site" evidence="15">
    <location>
        <position position="173"/>
    </location>
    <ligand>
        <name>NAD(+)</name>
        <dbReference type="ChEBI" id="CHEBI:57540"/>
    </ligand>
</feature>
<comment type="caution">
    <text evidence="18">The sequence shown here is derived from an EMBL/GenBank/DDBJ whole genome shotgun (WGS) entry which is preliminary data.</text>
</comment>
<dbReference type="Gene3D" id="3.40.50.10190">
    <property type="entry name" value="BRCT domain"/>
    <property type="match status" value="1"/>
</dbReference>
<evidence type="ECO:0000256" key="2">
    <source>
        <dbReference type="ARBA" id="ARBA00012722"/>
    </source>
</evidence>
<dbReference type="SMART" id="SM00532">
    <property type="entry name" value="LIGANc"/>
    <property type="match status" value="1"/>
</dbReference>
<gene>
    <name evidence="15 18" type="primary">ligA</name>
    <name evidence="18" type="ORF">DNHGIG_09970</name>
</gene>
<evidence type="ECO:0000259" key="17">
    <source>
        <dbReference type="PROSITE" id="PS50172"/>
    </source>
</evidence>
<dbReference type="InterPro" id="IPR012340">
    <property type="entry name" value="NA-bd_OB-fold"/>
</dbReference>
<keyword evidence="6 15" id="KW-0479">Metal-binding</keyword>
<comment type="cofactor">
    <cofactor evidence="15">
        <name>Mg(2+)</name>
        <dbReference type="ChEBI" id="CHEBI:18420"/>
    </cofactor>
    <cofactor evidence="15">
        <name>Mn(2+)</name>
        <dbReference type="ChEBI" id="CHEBI:29035"/>
    </cofactor>
</comment>
<dbReference type="InterPro" id="IPR018239">
    <property type="entry name" value="DNA_ligase_AS"/>
</dbReference>
<dbReference type="SMART" id="SM00278">
    <property type="entry name" value="HhH1"/>
    <property type="match status" value="3"/>
</dbReference>
<feature type="binding site" evidence="15">
    <location>
        <position position="139"/>
    </location>
    <ligand>
        <name>NAD(+)</name>
        <dbReference type="ChEBI" id="CHEBI:57540"/>
    </ligand>
</feature>
<feature type="binding site" evidence="15">
    <location>
        <position position="410"/>
    </location>
    <ligand>
        <name>Zn(2+)</name>
        <dbReference type="ChEBI" id="CHEBI:29105"/>
    </ligand>
</feature>
<dbReference type="FunFam" id="6.20.10.30:FF:000002">
    <property type="entry name" value="DNA ligase"/>
    <property type="match status" value="1"/>
</dbReference>
<feature type="binding site" evidence="15">
    <location>
        <position position="430"/>
    </location>
    <ligand>
        <name>Zn(2+)</name>
        <dbReference type="ChEBI" id="CHEBI:29105"/>
    </ligand>
</feature>
<evidence type="ECO:0000256" key="15">
    <source>
        <dbReference type="HAMAP-Rule" id="MF_01588"/>
    </source>
</evidence>
<keyword evidence="4 15" id="KW-0436">Ligase</keyword>
<dbReference type="Gene3D" id="3.30.470.30">
    <property type="entry name" value="DNA ligase/mRNA capping enzyme"/>
    <property type="match status" value="1"/>
</dbReference>
<dbReference type="Gene3D" id="6.20.10.30">
    <property type="match status" value="1"/>
</dbReference>
<dbReference type="PANTHER" id="PTHR23389">
    <property type="entry name" value="CHROMOSOME TRANSMISSION FIDELITY FACTOR 18"/>
    <property type="match status" value="1"/>
</dbReference>
<dbReference type="CDD" id="cd00114">
    <property type="entry name" value="LIGANc"/>
    <property type="match status" value="1"/>
</dbReference>
<dbReference type="FunFam" id="2.40.50.140:FF:000012">
    <property type="entry name" value="DNA ligase"/>
    <property type="match status" value="1"/>
</dbReference>
<feature type="binding site" evidence="15">
    <location>
        <begin position="36"/>
        <end position="40"/>
    </location>
    <ligand>
        <name>NAD(+)</name>
        <dbReference type="ChEBI" id="CHEBI:57540"/>
    </ligand>
</feature>
<dbReference type="PROSITE" id="PS50172">
    <property type="entry name" value="BRCT"/>
    <property type="match status" value="1"/>
</dbReference>
<organism evidence="18 19">
    <name type="scientific">Collibacillus ludicampi</name>
    <dbReference type="NCBI Taxonomy" id="2771369"/>
    <lineage>
        <taxon>Bacteria</taxon>
        <taxon>Bacillati</taxon>
        <taxon>Bacillota</taxon>
        <taxon>Bacilli</taxon>
        <taxon>Bacillales</taxon>
        <taxon>Alicyclobacillaceae</taxon>
        <taxon>Collibacillus</taxon>
    </lineage>
</organism>
<keyword evidence="9 15" id="KW-0460">Magnesium</keyword>
<feature type="binding site" evidence="15">
    <location>
        <begin position="85"/>
        <end position="86"/>
    </location>
    <ligand>
        <name>NAD(+)</name>
        <dbReference type="ChEBI" id="CHEBI:57540"/>
    </ligand>
</feature>
<dbReference type="Gene3D" id="1.10.287.610">
    <property type="entry name" value="Helix hairpin bin"/>
    <property type="match status" value="1"/>
</dbReference>
<dbReference type="Proteomes" id="UP001057291">
    <property type="component" value="Unassembled WGS sequence"/>
</dbReference>
<dbReference type="FunFam" id="1.10.150.20:FF:000006">
    <property type="entry name" value="DNA ligase"/>
    <property type="match status" value="1"/>
</dbReference>
<dbReference type="Pfam" id="PF22745">
    <property type="entry name" value="Nlig-Ia"/>
    <property type="match status" value="1"/>
</dbReference>
<dbReference type="GO" id="GO:0006281">
    <property type="term" value="P:DNA repair"/>
    <property type="evidence" value="ECO:0007669"/>
    <property type="project" value="UniProtKB-KW"/>
</dbReference>
<dbReference type="InterPro" id="IPR001357">
    <property type="entry name" value="BRCT_dom"/>
</dbReference>
<evidence type="ECO:0000256" key="11">
    <source>
        <dbReference type="ARBA" id="ARBA00023204"/>
    </source>
</evidence>
<dbReference type="GO" id="GO:0003677">
    <property type="term" value="F:DNA binding"/>
    <property type="evidence" value="ECO:0007669"/>
    <property type="project" value="InterPro"/>
</dbReference>
<comment type="catalytic activity">
    <reaction evidence="13 15 16">
        <text>NAD(+) + (deoxyribonucleotide)n-3'-hydroxyl + 5'-phospho-(deoxyribonucleotide)m = (deoxyribonucleotide)n+m + AMP + beta-nicotinamide D-nucleotide.</text>
        <dbReference type="EC" id="6.5.1.2"/>
    </reaction>
</comment>
<evidence type="ECO:0000256" key="8">
    <source>
        <dbReference type="ARBA" id="ARBA00022833"/>
    </source>
</evidence>
<dbReference type="AlphaFoldDB" id="A0AAV4LCR5"/>
<evidence type="ECO:0000313" key="18">
    <source>
        <dbReference type="EMBL" id="GIM45448.1"/>
    </source>
</evidence>
<dbReference type="NCBIfam" id="TIGR00575">
    <property type="entry name" value="dnlj"/>
    <property type="match status" value="1"/>
</dbReference>
<dbReference type="Pfam" id="PF00533">
    <property type="entry name" value="BRCT"/>
    <property type="match status" value="1"/>
</dbReference>
<dbReference type="InterPro" id="IPR041663">
    <property type="entry name" value="DisA/LigA_HHH"/>
</dbReference>
<dbReference type="Gene3D" id="2.40.50.140">
    <property type="entry name" value="Nucleic acid-binding proteins"/>
    <property type="match status" value="1"/>
</dbReference>
<evidence type="ECO:0000256" key="12">
    <source>
        <dbReference type="ARBA" id="ARBA00023211"/>
    </source>
</evidence>
<evidence type="ECO:0000313" key="19">
    <source>
        <dbReference type="Proteomes" id="UP001057291"/>
    </source>
</evidence>
<dbReference type="InterPro" id="IPR036420">
    <property type="entry name" value="BRCT_dom_sf"/>
</dbReference>
<evidence type="ECO:0000256" key="1">
    <source>
        <dbReference type="ARBA" id="ARBA00004067"/>
    </source>
</evidence>
<dbReference type="InterPro" id="IPR003583">
    <property type="entry name" value="Hlx-hairpin-Hlx_DNA-bd_motif"/>
</dbReference>
<proteinExistence type="inferred from homology"/>
<dbReference type="PANTHER" id="PTHR23389:SF9">
    <property type="entry name" value="DNA LIGASE"/>
    <property type="match status" value="1"/>
</dbReference>
<keyword evidence="5 15" id="KW-0235">DNA replication</keyword>
<feature type="active site" description="N6-AMP-lysine intermediate" evidence="15">
    <location>
        <position position="118"/>
    </location>
</feature>
<dbReference type="FunFam" id="1.10.150.20:FF:000007">
    <property type="entry name" value="DNA ligase"/>
    <property type="match status" value="1"/>
</dbReference>
<comment type="similarity">
    <text evidence="14 15">Belongs to the NAD-dependent DNA ligase family. LigA subfamily.</text>
</comment>
<sequence>MMKSLEEIQSRIEKLRAEIREHDYRYHVLDQPAISDYEYDQMMRELVDLENQYPELITPDSPTQRVGGEPLEGFEKVSHRTPMLSLSNAFGPEDLREFDRRVRGALPGEQVNYVCELKIDGLAVSLIYEHGVFVRGATRGDGEVGEDITANLRTIKAIPLVLPRPLTLEVRGEAYLPRREFVRINREREEAGEPLFANPRNAAAGSLRQLDPRIVSRRNLSLFAYAMGYLEDETIETHYEGLQLLKDLGFKVNPYMRVCADIEEVIDFIGEWAGKRADLPYDIDGMVIKVNRYDQQARLGATAKSPRWAIAYKFAAEQAETILRDIEVSVGRTGVVTPTAILDPVQLAGTTVSRATLHNEDIIRELDVMLGDTVIVQKAGDIIPEIVRVLKEKRTGNERAYHMPTHCPECDSELVRLEGEVALRCINPRCQAQIREGIIHFVSRDAMNIDGLGERVVTQLFQAGLIRDVADLYTLTEEQLLPLERMGKKSVENLLTSIERSKENSVERLIFGLGIRFIGEKAAKLLAQHFMTLDRLMQASFDELIAVPEIGPKMADSILHYFAQDTVHVVIEKLRAAEVNFTYRGPAPVAVEESPFAGKTFVLTGTLTKFDRKEASAMIEQRGGKVTSSVSKKTDYVIAGEKAGSKLDKARELGIQVLDEDTLLEWLGGTE</sequence>
<protein>
    <recommendedName>
        <fullName evidence="3 15">DNA ligase</fullName>
        <ecNumber evidence="2 15">6.5.1.2</ecNumber>
    </recommendedName>
    <alternativeName>
        <fullName evidence="15">Polydeoxyribonucleotide synthase [NAD(+)]</fullName>
    </alternativeName>
</protein>
<dbReference type="Pfam" id="PF03119">
    <property type="entry name" value="DNA_ligase_ZBD"/>
    <property type="match status" value="1"/>
</dbReference>
<dbReference type="CDD" id="cd17748">
    <property type="entry name" value="BRCT_DNA_ligase_like"/>
    <property type="match status" value="1"/>
</dbReference>
<feature type="binding site" evidence="15">
    <location>
        <position position="313"/>
    </location>
    <ligand>
        <name>NAD(+)</name>
        <dbReference type="ChEBI" id="CHEBI:57540"/>
    </ligand>
</feature>
<dbReference type="SMART" id="SM00292">
    <property type="entry name" value="BRCT"/>
    <property type="match status" value="1"/>
</dbReference>
<dbReference type="InterPro" id="IPR013839">
    <property type="entry name" value="DNAligase_adenylation"/>
</dbReference>
<dbReference type="InterPro" id="IPR004149">
    <property type="entry name" value="Znf_DNAligase_C4"/>
</dbReference>
<dbReference type="PROSITE" id="PS01055">
    <property type="entry name" value="DNA_LIGASE_N1"/>
    <property type="match status" value="1"/>
</dbReference>
<evidence type="ECO:0000256" key="6">
    <source>
        <dbReference type="ARBA" id="ARBA00022723"/>
    </source>
</evidence>